<dbReference type="Proteomes" id="UP000001307">
    <property type="component" value="Unassembled WGS sequence"/>
</dbReference>
<keyword evidence="2" id="KW-1185">Reference proteome</keyword>
<dbReference type="AlphaFoldDB" id="E4Y089"/>
<protein>
    <submittedName>
        <fullName evidence="1">Uncharacterized protein</fullName>
    </submittedName>
</protein>
<dbReference type="EMBL" id="FN653470">
    <property type="protein sequence ID" value="CBY15301.1"/>
    <property type="molecule type" value="Genomic_DNA"/>
</dbReference>
<proteinExistence type="predicted"/>
<organism evidence="1">
    <name type="scientific">Oikopleura dioica</name>
    <name type="common">Tunicate</name>
    <dbReference type="NCBI Taxonomy" id="34765"/>
    <lineage>
        <taxon>Eukaryota</taxon>
        <taxon>Metazoa</taxon>
        <taxon>Chordata</taxon>
        <taxon>Tunicata</taxon>
        <taxon>Appendicularia</taxon>
        <taxon>Copelata</taxon>
        <taxon>Oikopleuridae</taxon>
        <taxon>Oikopleura</taxon>
    </lineage>
</organism>
<dbReference type="InParanoid" id="E4Y089"/>
<accession>E4Y089</accession>
<evidence type="ECO:0000313" key="2">
    <source>
        <dbReference type="Proteomes" id="UP000001307"/>
    </source>
</evidence>
<evidence type="ECO:0000313" key="1">
    <source>
        <dbReference type="EMBL" id="CBY15301.1"/>
    </source>
</evidence>
<sequence length="152" mass="18057">MNYDNGNTFGNYHVNDPHNNGFLTSLVEDERNAQASTRLTCLQDQSQFIQDESLYNLLQEDYQQGQYTCWENNLMPEYSYQQYSNQYPGDYYNSYNSSYAPNDYNYPCYMNHNFNQAKDSQFFDYNNFQQSYPLADANQNSYMNQENPYSQG</sequence>
<name>E4Y089_OIKDI</name>
<reference evidence="1" key="1">
    <citation type="journal article" date="2010" name="Science">
        <title>Plasticity of animal genome architecture unmasked by rapid evolution of a pelagic tunicate.</title>
        <authorList>
            <person name="Denoeud F."/>
            <person name="Henriet S."/>
            <person name="Mungpakdee S."/>
            <person name="Aury J.M."/>
            <person name="Da Silva C."/>
            <person name="Brinkmann H."/>
            <person name="Mikhaleva J."/>
            <person name="Olsen L.C."/>
            <person name="Jubin C."/>
            <person name="Canestro C."/>
            <person name="Bouquet J.M."/>
            <person name="Danks G."/>
            <person name="Poulain J."/>
            <person name="Campsteijn C."/>
            <person name="Adamski M."/>
            <person name="Cross I."/>
            <person name="Yadetie F."/>
            <person name="Muffato M."/>
            <person name="Louis A."/>
            <person name="Butcher S."/>
            <person name="Tsagkogeorga G."/>
            <person name="Konrad A."/>
            <person name="Singh S."/>
            <person name="Jensen M.F."/>
            <person name="Cong E.H."/>
            <person name="Eikeseth-Otteraa H."/>
            <person name="Noel B."/>
            <person name="Anthouard V."/>
            <person name="Porcel B.M."/>
            <person name="Kachouri-Lafond R."/>
            <person name="Nishino A."/>
            <person name="Ugolini M."/>
            <person name="Chourrout P."/>
            <person name="Nishida H."/>
            <person name="Aasland R."/>
            <person name="Huzurbazar S."/>
            <person name="Westhof E."/>
            <person name="Delsuc F."/>
            <person name="Lehrach H."/>
            <person name="Reinhardt R."/>
            <person name="Weissenbach J."/>
            <person name="Roy S.W."/>
            <person name="Artiguenave F."/>
            <person name="Postlethwait J.H."/>
            <person name="Manak J.R."/>
            <person name="Thompson E.M."/>
            <person name="Jaillon O."/>
            <person name="Du Pasquier L."/>
            <person name="Boudinot P."/>
            <person name="Liberles D.A."/>
            <person name="Volff J.N."/>
            <person name="Philippe H."/>
            <person name="Lenhard B."/>
            <person name="Roest Crollius H."/>
            <person name="Wincker P."/>
            <person name="Chourrout D."/>
        </authorList>
    </citation>
    <scope>NUCLEOTIDE SEQUENCE [LARGE SCALE GENOMIC DNA]</scope>
</reference>
<gene>
    <name evidence="1" type="ORF">GSOID_T00012201001</name>
</gene>